<dbReference type="InterPro" id="IPR035490">
    <property type="entry name" value="GlmS/FrlB_SIS"/>
</dbReference>
<keyword evidence="3 10" id="KW-0032">Aminotransferase</keyword>
<dbReference type="GO" id="GO:0008483">
    <property type="term" value="F:transaminase activity"/>
    <property type="evidence" value="ECO:0007669"/>
    <property type="project" value="UniProtKB-KW"/>
</dbReference>
<organism evidence="10 11">
    <name type="scientific">Aduncisulcus paluster</name>
    <dbReference type="NCBI Taxonomy" id="2918883"/>
    <lineage>
        <taxon>Eukaryota</taxon>
        <taxon>Metamonada</taxon>
        <taxon>Carpediemonas-like organisms</taxon>
        <taxon>Aduncisulcus</taxon>
    </lineage>
</organism>
<dbReference type="Gene3D" id="3.40.50.10490">
    <property type="entry name" value="Glucose-6-phosphate isomerase like protein, domain 1"/>
    <property type="match status" value="2"/>
</dbReference>
<dbReference type="PANTHER" id="PTHR10937:SF0">
    <property type="entry name" value="GLUTAMINE--FRUCTOSE-6-PHOSPHATE TRANSAMINASE (ISOMERIZING)"/>
    <property type="match status" value="1"/>
</dbReference>
<comment type="catalytic activity">
    <reaction evidence="1">
        <text>D-fructose 6-phosphate + L-glutamine = D-glucosamine 6-phosphate + L-glutamate</text>
        <dbReference type="Rhea" id="RHEA:13237"/>
        <dbReference type="ChEBI" id="CHEBI:29985"/>
        <dbReference type="ChEBI" id="CHEBI:58359"/>
        <dbReference type="ChEBI" id="CHEBI:58725"/>
        <dbReference type="ChEBI" id="CHEBI:61527"/>
        <dbReference type="EC" id="2.6.1.16"/>
    </reaction>
</comment>
<dbReference type="EMBL" id="BQXS01009736">
    <property type="protein sequence ID" value="GKT31773.1"/>
    <property type="molecule type" value="Genomic_DNA"/>
</dbReference>
<dbReference type="CDD" id="cd05008">
    <property type="entry name" value="SIS_GlmS_GlmD_1"/>
    <property type="match status" value="1"/>
</dbReference>
<keyword evidence="4" id="KW-0808">Transferase</keyword>
<feature type="domain" description="Glutamine amidotransferase type-2" evidence="8">
    <location>
        <begin position="2"/>
        <end position="356"/>
    </location>
</feature>
<keyword evidence="11" id="KW-1185">Reference proteome</keyword>
<feature type="chain" id="PRO_5045709782" description="glutamine--fructose-6-phosphate transaminase (isomerizing)" evidence="7">
    <location>
        <begin position="17"/>
        <end position="877"/>
    </location>
</feature>
<evidence type="ECO:0000313" key="11">
    <source>
        <dbReference type="Proteomes" id="UP001057375"/>
    </source>
</evidence>
<evidence type="ECO:0000256" key="1">
    <source>
        <dbReference type="ARBA" id="ARBA00001031"/>
    </source>
</evidence>
<dbReference type="SUPFAM" id="SSF56235">
    <property type="entry name" value="N-terminal nucleophile aminohydrolases (Ntn hydrolases)"/>
    <property type="match status" value="1"/>
</dbReference>
<evidence type="ECO:0000256" key="6">
    <source>
        <dbReference type="ARBA" id="ARBA00022962"/>
    </source>
</evidence>
<dbReference type="Proteomes" id="UP001057375">
    <property type="component" value="Unassembled WGS sequence"/>
</dbReference>
<evidence type="ECO:0000256" key="2">
    <source>
        <dbReference type="ARBA" id="ARBA00012916"/>
    </source>
</evidence>
<dbReference type="CDD" id="cd05009">
    <property type="entry name" value="SIS_GlmS_GlmD_2"/>
    <property type="match status" value="1"/>
</dbReference>
<dbReference type="InterPro" id="IPR035466">
    <property type="entry name" value="GlmS/AgaS_SIS"/>
</dbReference>
<dbReference type="InterPro" id="IPR029055">
    <property type="entry name" value="Ntn_hydrolases_N"/>
</dbReference>
<feature type="signal peptide" evidence="7">
    <location>
        <begin position="1"/>
        <end position="16"/>
    </location>
</feature>
<dbReference type="Pfam" id="PF01380">
    <property type="entry name" value="SIS"/>
    <property type="match status" value="2"/>
</dbReference>
<dbReference type="InterPro" id="IPR046348">
    <property type="entry name" value="SIS_dom_sf"/>
</dbReference>
<evidence type="ECO:0000256" key="4">
    <source>
        <dbReference type="ARBA" id="ARBA00022679"/>
    </source>
</evidence>
<evidence type="ECO:0000259" key="9">
    <source>
        <dbReference type="PROSITE" id="PS51464"/>
    </source>
</evidence>
<dbReference type="InterPro" id="IPR017932">
    <property type="entry name" value="GATase_2_dom"/>
</dbReference>
<gene>
    <name evidence="10" type="ORF">ADUPG1_006131</name>
</gene>
<evidence type="ECO:0000256" key="7">
    <source>
        <dbReference type="SAM" id="SignalP"/>
    </source>
</evidence>
<evidence type="ECO:0000313" key="10">
    <source>
        <dbReference type="EMBL" id="GKT31773.1"/>
    </source>
</evidence>
<accession>A0ABQ5KGX6</accession>
<dbReference type="Pfam" id="PF13522">
    <property type="entry name" value="GATase_6"/>
    <property type="match status" value="1"/>
</dbReference>
<keyword evidence="6" id="KW-0315">Glutamine amidotransferase</keyword>
<protein>
    <recommendedName>
        <fullName evidence="2">glutamine--fructose-6-phosphate transaminase (isomerizing)</fullName>
        <ecNumber evidence="2">2.6.1.16</ecNumber>
    </recommendedName>
</protein>
<comment type="caution">
    <text evidence="10">The sequence shown here is derived from an EMBL/GenBank/DDBJ whole genome shotgun (WGS) entry which is preliminary data.</text>
</comment>
<dbReference type="InterPro" id="IPR001347">
    <property type="entry name" value="SIS_dom"/>
</dbReference>
<dbReference type="PANTHER" id="PTHR10937">
    <property type="entry name" value="GLUCOSAMINE--FRUCTOSE-6-PHOSPHATE AMINOTRANSFERASE, ISOMERIZING"/>
    <property type="match status" value="1"/>
</dbReference>
<sequence>MCGIFGLFSFCSFSWQLHYTIKCLHLLSYRGYDSVGICYSTDSSWFSDQIGETPAIFTQIVKSVGDVDELVQLLRDRCCVYTKKCCDSPETSCVIPNIIAHTRWATHGPPTPYNAHPVYSDPSCGFMLCHNGQITNYQDLLDMSTKVCGTSLEGSTDSEVLARFILFNYLQNRSSVSFPQLLAQCLSKCEGSFAVVAKSQFYPNELVASRKSSPLLVAIIPKDGEFVKDCASKIKVQPLPSVSVSSSSTVDSSAEIRFKSMLKEDNVDISVDTIRGRVLTIPHSSAFQSVLKGHYQEVDVSETPLEGDDSSPKELPNSVIISSDITSFPPGSVFFPLVENDILHLSPQGFTLYSSHSSDVTKESMDEEINLFDLWEVLELTIKEEDGEREEEDEKDSIVSRSRVISSQIIESDAFQHSSEQRVVITERSSTSISNPQMSFLHSSTDHISSPALFCEDDLSCISSISSSASLRHSDLPSSSSTKSGSIPSFESTYMFKEIMYQPKVVSRIYDLYSQPVQIRKMDLLCSKISKCRRILFLSCGTSYFATLAILSSFEHVLELNGLNCDVYSINASTRVDDIPRIRSSDVCIMVTQSGETADVLKIAKKAVAQGATVAAITNSLFSSATRIAGQMQTFYINAGVEVAVASTKAFSGQILTMMLLLSYLRGGIAEYQNTLSILPDFSVLLTNTLINSADIMQMYAAKISRHPSCLVVGRGKLSSVAYEGALKMKEVSYIHAEGIASGDLKHGTLALVHDDMPVIYLATPLPSKETCGTGSDSLHIGLSQITSRVENRDNILVIATEEFAKKMSSDMNVIIIPSIQSILKEQTKLSYFIEKTDCLQLLMNVVPLQLLSLFSACTRGWNVDKPRNLAKSVTVL</sequence>
<reference evidence="10" key="1">
    <citation type="submission" date="2022-03" db="EMBL/GenBank/DDBJ databases">
        <title>Draft genome sequence of Aduncisulcus paluster, a free-living microaerophilic Fornicata.</title>
        <authorList>
            <person name="Yuyama I."/>
            <person name="Kume K."/>
            <person name="Tamura T."/>
            <person name="Inagaki Y."/>
            <person name="Hashimoto T."/>
        </authorList>
    </citation>
    <scope>NUCLEOTIDE SEQUENCE</scope>
    <source>
        <strain evidence="10">NY0171</strain>
    </source>
</reference>
<dbReference type="Gene3D" id="3.60.20.10">
    <property type="entry name" value="Glutamine Phosphoribosylpyrophosphate, subunit 1, domain 1"/>
    <property type="match status" value="1"/>
</dbReference>
<evidence type="ECO:0000256" key="5">
    <source>
        <dbReference type="ARBA" id="ARBA00022737"/>
    </source>
</evidence>
<keyword evidence="5" id="KW-0677">Repeat</keyword>
<dbReference type="PROSITE" id="PS51464">
    <property type="entry name" value="SIS"/>
    <property type="match status" value="2"/>
</dbReference>
<dbReference type="SUPFAM" id="SSF53697">
    <property type="entry name" value="SIS domain"/>
    <property type="match status" value="1"/>
</dbReference>
<dbReference type="PROSITE" id="PS51278">
    <property type="entry name" value="GATASE_TYPE_2"/>
    <property type="match status" value="1"/>
</dbReference>
<dbReference type="EC" id="2.6.1.16" evidence="2"/>
<proteinExistence type="predicted"/>
<evidence type="ECO:0000259" key="8">
    <source>
        <dbReference type="PROSITE" id="PS51278"/>
    </source>
</evidence>
<evidence type="ECO:0000256" key="3">
    <source>
        <dbReference type="ARBA" id="ARBA00022576"/>
    </source>
</evidence>
<feature type="domain" description="SIS" evidence="9">
    <location>
        <begin position="525"/>
        <end position="674"/>
    </location>
</feature>
<feature type="domain" description="SIS" evidence="9">
    <location>
        <begin position="700"/>
        <end position="867"/>
    </location>
</feature>
<keyword evidence="7" id="KW-0732">Signal</keyword>
<name>A0ABQ5KGX6_9EUKA</name>